<sequence>MPSEPRLTPPSTDASNTPGQRPERIDSRTLLRDGRELIIAHQGEEYRLRLTRQEKLILTK</sequence>
<dbReference type="EMBL" id="WIXJ01000001">
    <property type="protein sequence ID" value="MQY50278.1"/>
    <property type="molecule type" value="Genomic_DNA"/>
</dbReference>
<evidence type="ECO:0000313" key="3">
    <source>
        <dbReference type="Proteomes" id="UP000480275"/>
    </source>
</evidence>
<dbReference type="Pfam" id="PF10636">
    <property type="entry name" value="hemP"/>
    <property type="match status" value="1"/>
</dbReference>
<dbReference type="OrthoDB" id="5348353at2"/>
<dbReference type="Proteomes" id="UP000480275">
    <property type="component" value="Unassembled WGS sequence"/>
</dbReference>
<dbReference type="AlphaFoldDB" id="A0A6L5JVS6"/>
<protein>
    <submittedName>
        <fullName evidence="2">Hemin uptake protein HemP</fullName>
    </submittedName>
</protein>
<evidence type="ECO:0000313" key="2">
    <source>
        <dbReference type="EMBL" id="MQY50278.1"/>
    </source>
</evidence>
<dbReference type="Gene3D" id="2.10.70.10">
    <property type="entry name" value="Complement Module, domain 1"/>
    <property type="match status" value="1"/>
</dbReference>
<feature type="compositionally biased region" description="Polar residues" evidence="1">
    <location>
        <begin position="9"/>
        <end position="19"/>
    </location>
</feature>
<comment type="caution">
    <text evidence="2">The sequence shown here is derived from an EMBL/GenBank/DDBJ whole genome shotgun (WGS) entry which is preliminary data.</text>
</comment>
<dbReference type="InterPro" id="IPR019600">
    <property type="entry name" value="Hemin_uptake_protein_HemP"/>
</dbReference>
<name>A0A6L5JVS6_RHOTE</name>
<feature type="region of interest" description="Disordered" evidence="1">
    <location>
        <begin position="1"/>
        <end position="29"/>
    </location>
</feature>
<accession>A0A6L5JVS6</accession>
<reference evidence="2 3" key="1">
    <citation type="submission" date="2019-10" db="EMBL/GenBank/DDBJ databases">
        <title>Whole-genome sequence of the purple nonsulfur photosynthetic bacterium Rhodocyclus tenuis.</title>
        <authorList>
            <person name="Kyndt J.A."/>
            <person name="Meyer T.E."/>
        </authorList>
    </citation>
    <scope>NUCLEOTIDE SEQUENCE [LARGE SCALE GENOMIC DNA]</scope>
    <source>
        <strain evidence="2 3">DSM 110</strain>
    </source>
</reference>
<gene>
    <name evidence="2" type="primary">hemP</name>
    <name evidence="2" type="ORF">GHK24_00570</name>
</gene>
<proteinExistence type="predicted"/>
<evidence type="ECO:0000256" key="1">
    <source>
        <dbReference type="SAM" id="MobiDB-lite"/>
    </source>
</evidence>
<organism evidence="2 3">
    <name type="scientific">Rhodocyclus tenuis</name>
    <name type="common">Rhodospirillum tenue</name>
    <dbReference type="NCBI Taxonomy" id="1066"/>
    <lineage>
        <taxon>Bacteria</taxon>
        <taxon>Pseudomonadati</taxon>
        <taxon>Pseudomonadota</taxon>
        <taxon>Betaproteobacteria</taxon>
        <taxon>Rhodocyclales</taxon>
        <taxon>Rhodocyclaceae</taxon>
        <taxon>Rhodocyclus</taxon>
    </lineage>
</organism>